<dbReference type="SUPFAM" id="SSF46785">
    <property type="entry name" value="Winged helix' DNA-binding domain"/>
    <property type="match status" value="1"/>
</dbReference>
<evidence type="ECO:0000259" key="4">
    <source>
        <dbReference type="PROSITE" id="PS50949"/>
    </source>
</evidence>
<reference evidence="5 6" key="1">
    <citation type="submission" date="2016-03" db="EMBL/GenBank/DDBJ databases">
        <title>Genome sequence of Nesiotobacter sp. nov., a moderately halophilic alphaproteobacterium isolated from the Yellow Sea, China.</title>
        <authorList>
            <person name="Zhang G."/>
            <person name="Zhang R."/>
        </authorList>
    </citation>
    <scope>NUCLEOTIDE SEQUENCE [LARGE SCALE GENOMIC DNA]</scope>
    <source>
        <strain evidence="5 6">WB1-6</strain>
    </source>
</reference>
<dbReference type="PROSITE" id="PS50949">
    <property type="entry name" value="HTH_GNTR"/>
    <property type="match status" value="1"/>
</dbReference>
<sequence>MTQRRLYQSIAEDLKNKIAEGEYPVGSKLPPERVIAQDFGISRTVVREAVIMLEIEGIVSVRKGSGIQVISTNTIQMDSGNSRTETALRLLLSEMEKAGPFEMLQARQMVECMIVELAAKNITNEDIAELEAIQLRAQHEDRARDSSWDRDFHIRLAEATGNSVLAVLVQLMWEGRSENPLWKNLHSHIEEKDLNSWCAEHQLIMDALIARDPASARKAMWAHIESTKEALYNASSALGDMYDEDPVASGAI</sequence>
<dbReference type="InterPro" id="IPR000524">
    <property type="entry name" value="Tscrpt_reg_HTH_GntR"/>
</dbReference>
<dbReference type="GO" id="GO:0003677">
    <property type="term" value="F:DNA binding"/>
    <property type="evidence" value="ECO:0007669"/>
    <property type="project" value="UniProtKB-KW"/>
</dbReference>
<proteinExistence type="predicted"/>
<keyword evidence="1" id="KW-0805">Transcription regulation</keyword>
<evidence type="ECO:0000256" key="3">
    <source>
        <dbReference type="ARBA" id="ARBA00023163"/>
    </source>
</evidence>
<name>A0A1U7JGC8_9HYPH</name>
<dbReference type="PANTHER" id="PTHR43537:SF7">
    <property type="entry name" value="EXU REGULON TRANSCRIPTIONAL REGULATOR"/>
    <property type="match status" value="1"/>
</dbReference>
<dbReference type="GO" id="GO:0003700">
    <property type="term" value="F:DNA-binding transcription factor activity"/>
    <property type="evidence" value="ECO:0007669"/>
    <property type="project" value="InterPro"/>
</dbReference>
<protein>
    <submittedName>
        <fullName evidence="5">Transcriptional regulator</fullName>
    </submittedName>
</protein>
<dbReference type="InterPro" id="IPR008920">
    <property type="entry name" value="TF_FadR/GntR_C"/>
</dbReference>
<dbReference type="Gene3D" id="1.20.120.530">
    <property type="entry name" value="GntR ligand-binding domain-like"/>
    <property type="match status" value="1"/>
</dbReference>
<evidence type="ECO:0000256" key="2">
    <source>
        <dbReference type="ARBA" id="ARBA00023125"/>
    </source>
</evidence>
<dbReference type="InterPro" id="IPR011711">
    <property type="entry name" value="GntR_C"/>
</dbReference>
<dbReference type="SUPFAM" id="SSF48008">
    <property type="entry name" value="GntR ligand-binding domain-like"/>
    <property type="match status" value="1"/>
</dbReference>
<comment type="caution">
    <text evidence="5">The sequence shown here is derived from an EMBL/GenBank/DDBJ whole genome shotgun (WGS) entry which is preliminary data.</text>
</comment>
<keyword evidence="6" id="KW-1185">Reference proteome</keyword>
<keyword evidence="2" id="KW-0238">DNA-binding</keyword>
<dbReference type="Proteomes" id="UP000185783">
    <property type="component" value="Unassembled WGS sequence"/>
</dbReference>
<dbReference type="CDD" id="cd07377">
    <property type="entry name" value="WHTH_GntR"/>
    <property type="match status" value="1"/>
</dbReference>
<dbReference type="SMART" id="SM00895">
    <property type="entry name" value="FCD"/>
    <property type="match status" value="1"/>
</dbReference>
<dbReference type="PRINTS" id="PR00035">
    <property type="entry name" value="HTHGNTR"/>
</dbReference>
<evidence type="ECO:0000313" key="5">
    <source>
        <dbReference type="EMBL" id="OKL43800.1"/>
    </source>
</evidence>
<feature type="domain" description="HTH gntR-type" evidence="4">
    <location>
        <begin position="4"/>
        <end position="72"/>
    </location>
</feature>
<accession>A0A1U7JGC8</accession>
<gene>
    <name evidence="5" type="ORF">A3843_11830</name>
</gene>
<organism evidence="5 6">
    <name type="scientific">Pseudovibrio exalbescens</name>
    <dbReference type="NCBI Taxonomy" id="197461"/>
    <lineage>
        <taxon>Bacteria</taxon>
        <taxon>Pseudomonadati</taxon>
        <taxon>Pseudomonadota</taxon>
        <taxon>Alphaproteobacteria</taxon>
        <taxon>Hyphomicrobiales</taxon>
        <taxon>Stappiaceae</taxon>
        <taxon>Pseudovibrio</taxon>
    </lineage>
</organism>
<evidence type="ECO:0000313" key="6">
    <source>
        <dbReference type="Proteomes" id="UP000185783"/>
    </source>
</evidence>
<dbReference type="PANTHER" id="PTHR43537">
    <property type="entry name" value="TRANSCRIPTIONAL REGULATOR, GNTR FAMILY"/>
    <property type="match status" value="1"/>
</dbReference>
<keyword evidence="3" id="KW-0804">Transcription</keyword>
<dbReference type="EMBL" id="LVVZ01000018">
    <property type="protein sequence ID" value="OKL43800.1"/>
    <property type="molecule type" value="Genomic_DNA"/>
</dbReference>
<dbReference type="STRING" id="197461.A3843_11830"/>
<dbReference type="InterPro" id="IPR036390">
    <property type="entry name" value="WH_DNA-bd_sf"/>
</dbReference>
<dbReference type="SMART" id="SM00345">
    <property type="entry name" value="HTH_GNTR"/>
    <property type="match status" value="1"/>
</dbReference>
<dbReference type="RefSeq" id="WP_036489271.1">
    <property type="nucleotide sequence ID" value="NZ_LVVZ01000018.1"/>
</dbReference>
<dbReference type="Pfam" id="PF07729">
    <property type="entry name" value="FCD"/>
    <property type="match status" value="1"/>
</dbReference>
<dbReference type="AlphaFoldDB" id="A0A1U7JGC8"/>
<evidence type="ECO:0000256" key="1">
    <source>
        <dbReference type="ARBA" id="ARBA00023015"/>
    </source>
</evidence>
<dbReference type="InterPro" id="IPR036388">
    <property type="entry name" value="WH-like_DNA-bd_sf"/>
</dbReference>
<dbReference type="Pfam" id="PF00392">
    <property type="entry name" value="GntR"/>
    <property type="match status" value="1"/>
</dbReference>
<dbReference type="Gene3D" id="1.10.10.10">
    <property type="entry name" value="Winged helix-like DNA-binding domain superfamily/Winged helix DNA-binding domain"/>
    <property type="match status" value="1"/>
</dbReference>